<evidence type="ECO:0000313" key="3">
    <source>
        <dbReference type="EMBL" id="AWX99187.1"/>
    </source>
</evidence>
<dbReference type="Proteomes" id="UP000249898">
    <property type="component" value="Chromosome"/>
</dbReference>
<dbReference type="OrthoDB" id="9000630at2"/>
<feature type="domain" description="YgjP-like metallopeptidase" evidence="2">
    <location>
        <begin position="107"/>
        <end position="164"/>
    </location>
</feature>
<evidence type="ECO:0000259" key="2">
    <source>
        <dbReference type="Pfam" id="PF01863"/>
    </source>
</evidence>
<dbReference type="Gene3D" id="3.30.2010.10">
    <property type="entry name" value="Metalloproteases ('zincins'), catalytic domain"/>
    <property type="match status" value="1"/>
</dbReference>
<dbReference type="RefSeq" id="WP_112135752.1">
    <property type="nucleotide sequence ID" value="NZ_BAAAEF010000015.1"/>
</dbReference>
<gene>
    <name evidence="3" type="ORF">A8139_03605</name>
    <name evidence="4" type="ORF">MP3633_0166</name>
</gene>
<keyword evidence="3" id="KW-0378">Hydrolase</keyword>
<dbReference type="Proteomes" id="UP000509371">
    <property type="component" value="Chromosome"/>
</dbReference>
<evidence type="ECO:0000256" key="1">
    <source>
        <dbReference type="SAM" id="MobiDB-lite"/>
    </source>
</evidence>
<dbReference type="InterPro" id="IPR053136">
    <property type="entry name" value="UTP_pyrophosphatase-like"/>
</dbReference>
<feature type="region of interest" description="Disordered" evidence="1">
    <location>
        <begin position="1"/>
        <end position="20"/>
    </location>
</feature>
<dbReference type="PANTHER" id="PTHR30399:SF1">
    <property type="entry name" value="UTP PYROPHOSPHATASE"/>
    <property type="match status" value="1"/>
</dbReference>
<evidence type="ECO:0000313" key="4">
    <source>
        <dbReference type="EMBL" id="QKK78904.1"/>
    </source>
</evidence>
<dbReference type="EMBL" id="CP054301">
    <property type="protein sequence ID" value="QKK78904.1"/>
    <property type="molecule type" value="Genomic_DNA"/>
</dbReference>
<organism evidence="3 5">
    <name type="scientific">Marinomonas primoryensis</name>
    <dbReference type="NCBI Taxonomy" id="178399"/>
    <lineage>
        <taxon>Bacteria</taxon>
        <taxon>Pseudomonadati</taxon>
        <taxon>Pseudomonadota</taxon>
        <taxon>Gammaproteobacteria</taxon>
        <taxon>Oceanospirillales</taxon>
        <taxon>Oceanospirillaceae</taxon>
        <taxon>Marinomonas</taxon>
    </lineage>
</organism>
<dbReference type="AlphaFoldDB" id="A0A2Z4PNM2"/>
<proteinExistence type="predicted"/>
<dbReference type="KEGG" id="mpri:MP3633_0166"/>
<feature type="compositionally biased region" description="Polar residues" evidence="1">
    <location>
        <begin position="1"/>
        <end position="16"/>
    </location>
</feature>
<dbReference type="GO" id="GO:0016787">
    <property type="term" value="F:hydrolase activity"/>
    <property type="evidence" value="ECO:0007669"/>
    <property type="project" value="UniProtKB-KW"/>
</dbReference>
<reference evidence="3 5" key="1">
    <citation type="submission" date="2016-06" db="EMBL/GenBank/DDBJ databases">
        <title>The sequenced genome of the ice-adhering bacterium Marinomonas primoryensis, from Antarctica.</title>
        <authorList>
            <person name="Graham L."/>
            <person name="Vance T.D.R."/>
            <person name="Davies P.L."/>
        </authorList>
    </citation>
    <scope>NUCLEOTIDE SEQUENCE [LARGE SCALE GENOMIC DNA]</scope>
    <source>
        <strain evidence="3 5">AceL</strain>
    </source>
</reference>
<sequence length="179" mass="20983">MPKTPSATRPKNQSSGYLRGYSEQIQRQVEALLDAEKTGELLLKKYPKAHELSGTRPLYDYAIELKNHFMRSSSPISKVIYDDKIHVINNALGLHTYVSRMQGNKLKAKHEIRIASLFRNTPEPLLKMILVHELAHLREKEHNKAFYKLCCYMEPDYHQLEFDLRLYLSHRDRFGDLWG</sequence>
<evidence type="ECO:0000313" key="6">
    <source>
        <dbReference type="Proteomes" id="UP000509371"/>
    </source>
</evidence>
<name>A0A2Z4PNM2_9GAMM</name>
<dbReference type="InterPro" id="IPR002725">
    <property type="entry name" value="YgjP-like_metallopeptidase"/>
</dbReference>
<reference evidence="4 6" key="2">
    <citation type="submission" date="2020-06" db="EMBL/GenBank/DDBJ databases">
        <authorList>
            <person name="Voronona O.L."/>
            <person name="Aksenova E.I."/>
            <person name="Kunda M.S."/>
            <person name="Semenov A.N."/>
            <person name="Ryzhova N."/>
        </authorList>
    </citation>
    <scope>NUCLEOTIDE SEQUENCE [LARGE SCALE GENOMIC DNA]</scope>
    <source>
        <strain evidence="4 6">MPKMM3633</strain>
    </source>
</reference>
<evidence type="ECO:0000313" key="5">
    <source>
        <dbReference type="Proteomes" id="UP000249898"/>
    </source>
</evidence>
<protein>
    <submittedName>
        <fullName evidence="4">DUF45 superfamily protein</fullName>
    </submittedName>
    <submittedName>
        <fullName evidence="3">Metal-dependent hydrolase</fullName>
    </submittedName>
</protein>
<dbReference type="PANTHER" id="PTHR30399">
    <property type="entry name" value="UNCHARACTERIZED PROTEIN YGJP"/>
    <property type="match status" value="1"/>
</dbReference>
<accession>A0A2Z4PNM2</accession>
<dbReference type="Pfam" id="PF01863">
    <property type="entry name" value="YgjP-like"/>
    <property type="match status" value="1"/>
</dbReference>
<dbReference type="EMBL" id="CP016181">
    <property type="protein sequence ID" value="AWX99187.1"/>
    <property type="molecule type" value="Genomic_DNA"/>
</dbReference>